<feature type="transmembrane region" description="Helical" evidence="7">
    <location>
        <begin position="12"/>
        <end position="37"/>
    </location>
</feature>
<evidence type="ECO:0000313" key="8">
    <source>
        <dbReference type="EMBL" id="BBH20541.1"/>
    </source>
</evidence>
<keyword evidence="3" id="KW-1003">Cell membrane</keyword>
<evidence type="ECO:0000256" key="7">
    <source>
        <dbReference type="RuleBase" id="RU363032"/>
    </source>
</evidence>
<comment type="similarity">
    <text evidence="7">Belongs to the binding-protein-dependent transport system permease family.</text>
</comment>
<evidence type="ECO:0000256" key="5">
    <source>
        <dbReference type="ARBA" id="ARBA00022989"/>
    </source>
</evidence>
<dbReference type="Gene3D" id="1.10.3720.10">
    <property type="entry name" value="MetI-like"/>
    <property type="match status" value="1"/>
</dbReference>
<dbReference type="InterPro" id="IPR035906">
    <property type="entry name" value="MetI-like_sf"/>
</dbReference>
<dbReference type="CDD" id="cd06261">
    <property type="entry name" value="TM_PBP2"/>
    <property type="match status" value="1"/>
</dbReference>
<feature type="transmembrane region" description="Helical" evidence="7">
    <location>
        <begin position="75"/>
        <end position="99"/>
    </location>
</feature>
<evidence type="ECO:0000256" key="6">
    <source>
        <dbReference type="ARBA" id="ARBA00023136"/>
    </source>
</evidence>
<dbReference type="AlphaFoldDB" id="A0A3G9J424"/>
<organism evidence="8 9">
    <name type="scientific">Paenibacillus baekrokdamisoli</name>
    <dbReference type="NCBI Taxonomy" id="1712516"/>
    <lineage>
        <taxon>Bacteria</taxon>
        <taxon>Bacillati</taxon>
        <taxon>Bacillota</taxon>
        <taxon>Bacilli</taxon>
        <taxon>Bacillales</taxon>
        <taxon>Paenibacillaceae</taxon>
        <taxon>Paenibacillus</taxon>
    </lineage>
</organism>
<gene>
    <name evidence="8" type="ORF">Back11_18860</name>
</gene>
<feature type="transmembrane region" description="Helical" evidence="7">
    <location>
        <begin position="264"/>
        <end position="284"/>
    </location>
</feature>
<feature type="transmembrane region" description="Helical" evidence="7">
    <location>
        <begin position="111"/>
        <end position="131"/>
    </location>
</feature>
<dbReference type="SUPFAM" id="SSF161098">
    <property type="entry name" value="MetI-like"/>
    <property type="match status" value="1"/>
</dbReference>
<dbReference type="Proteomes" id="UP000275368">
    <property type="component" value="Chromosome"/>
</dbReference>
<dbReference type="GO" id="GO:0005886">
    <property type="term" value="C:plasma membrane"/>
    <property type="evidence" value="ECO:0007669"/>
    <property type="project" value="UniProtKB-SubCell"/>
</dbReference>
<evidence type="ECO:0000256" key="1">
    <source>
        <dbReference type="ARBA" id="ARBA00004651"/>
    </source>
</evidence>
<dbReference type="OrthoDB" id="9810086at2"/>
<dbReference type="EMBL" id="AP019308">
    <property type="protein sequence ID" value="BBH20541.1"/>
    <property type="molecule type" value="Genomic_DNA"/>
</dbReference>
<accession>A0A3G9J424</accession>
<comment type="subcellular location">
    <subcellularLocation>
        <location evidence="1 7">Cell membrane</location>
        <topology evidence="1 7">Multi-pass membrane protein</topology>
    </subcellularLocation>
</comment>
<keyword evidence="9" id="KW-1185">Reference proteome</keyword>
<dbReference type="Pfam" id="PF00528">
    <property type="entry name" value="BPD_transp_1"/>
    <property type="match status" value="1"/>
</dbReference>
<keyword evidence="6 7" id="KW-0472">Membrane</keyword>
<dbReference type="GO" id="GO:0055085">
    <property type="term" value="P:transmembrane transport"/>
    <property type="evidence" value="ECO:0007669"/>
    <property type="project" value="InterPro"/>
</dbReference>
<protein>
    <submittedName>
        <fullName evidence="8">Sugar ABC transporter permease</fullName>
    </submittedName>
</protein>
<feature type="transmembrane region" description="Helical" evidence="7">
    <location>
        <begin position="186"/>
        <end position="212"/>
    </location>
</feature>
<dbReference type="PANTHER" id="PTHR43744:SF9">
    <property type="entry name" value="POLYGALACTURONAN_RHAMNOGALACTURONAN TRANSPORT SYSTEM PERMEASE PROTEIN YTCP"/>
    <property type="match status" value="1"/>
</dbReference>
<feature type="transmembrane region" description="Helical" evidence="7">
    <location>
        <begin position="143"/>
        <end position="165"/>
    </location>
</feature>
<proteinExistence type="inferred from homology"/>
<sequence length="299" mass="33113">MTSLQSRGERAFTMFSAAAMTLITAFAFLPFILMLMASFTDEKTLIRDGYSYFPNKMSIEAYVFLFSNASTFVRAYGVSILVTVVGTGISLAITTMLAYPMSRKDFKYHNVLAFIVFFTMLFNGGIVSSYMMWTKVFSIKDSLAALIVPNMLMNGFNVLLVRNFYKHNVPAALIESAQIDGASEIRTFYSIMLPLSVPVMATIGLFTGLAYWNDWINALYFITKPQYYGIQNLLIRLMNNIQFLKSSQASSLLGAGAADLPSTAVRMAMGIIAIVPILFVLPFLQKYLTKGVVVGAVKG</sequence>
<evidence type="ECO:0000313" key="9">
    <source>
        <dbReference type="Proteomes" id="UP000275368"/>
    </source>
</evidence>
<dbReference type="InterPro" id="IPR000515">
    <property type="entry name" value="MetI-like"/>
</dbReference>
<dbReference type="PANTHER" id="PTHR43744">
    <property type="entry name" value="ABC TRANSPORTER PERMEASE PROTEIN MG189-RELATED-RELATED"/>
    <property type="match status" value="1"/>
</dbReference>
<dbReference type="KEGG" id="pbk:Back11_18860"/>
<dbReference type="PROSITE" id="PS50928">
    <property type="entry name" value="ABC_TM1"/>
    <property type="match status" value="1"/>
</dbReference>
<evidence type="ECO:0000256" key="4">
    <source>
        <dbReference type="ARBA" id="ARBA00022692"/>
    </source>
</evidence>
<keyword evidence="5 7" id="KW-1133">Transmembrane helix</keyword>
<keyword evidence="2 7" id="KW-0813">Transport</keyword>
<dbReference type="RefSeq" id="WP_125655653.1">
    <property type="nucleotide sequence ID" value="NZ_AP019308.1"/>
</dbReference>
<evidence type="ECO:0000256" key="3">
    <source>
        <dbReference type="ARBA" id="ARBA00022475"/>
    </source>
</evidence>
<keyword evidence="4 7" id="KW-0812">Transmembrane</keyword>
<evidence type="ECO:0000256" key="2">
    <source>
        <dbReference type="ARBA" id="ARBA00022448"/>
    </source>
</evidence>
<name>A0A3G9J424_9BACL</name>
<reference evidence="8 9" key="1">
    <citation type="submission" date="2018-11" db="EMBL/GenBank/DDBJ databases">
        <title>Complete genome sequence of Paenibacillus baekrokdamisoli strain KCTC 33723.</title>
        <authorList>
            <person name="Kang S.W."/>
            <person name="Lee K.C."/>
            <person name="Kim K.K."/>
            <person name="Kim J.S."/>
            <person name="Kim D.S."/>
            <person name="Ko S.H."/>
            <person name="Yang S.H."/>
            <person name="Lee J.S."/>
        </authorList>
    </citation>
    <scope>NUCLEOTIDE SEQUENCE [LARGE SCALE GENOMIC DNA]</scope>
    <source>
        <strain evidence="8 9">KCTC 33723</strain>
    </source>
</reference>